<accession>A0ABZ2YD84</accession>
<reference evidence="2 3" key="1">
    <citation type="submission" date="2023-03" db="EMBL/GenBank/DDBJ databases">
        <title>Novel Species.</title>
        <authorList>
            <person name="Ma S."/>
        </authorList>
    </citation>
    <scope>NUCLEOTIDE SEQUENCE [LARGE SCALE GENOMIC DNA]</scope>
    <source>
        <strain evidence="2 3">B11</strain>
    </source>
</reference>
<feature type="signal peptide" evidence="1">
    <location>
        <begin position="1"/>
        <end position="20"/>
    </location>
</feature>
<dbReference type="PROSITE" id="PS51257">
    <property type="entry name" value="PROKAR_LIPOPROTEIN"/>
    <property type="match status" value="1"/>
</dbReference>
<sequence length="79" mass="8345">MKNKLLTGFILLVLVFAGFAAGCNQATVGRESLSLTDELPEGVVITSSGSGISCESVTVVTCINGDCETYHHHECVEIK</sequence>
<evidence type="ECO:0000313" key="3">
    <source>
        <dbReference type="Proteomes" id="UP001461341"/>
    </source>
</evidence>
<evidence type="ECO:0000256" key="1">
    <source>
        <dbReference type="SAM" id="SignalP"/>
    </source>
</evidence>
<dbReference type="Proteomes" id="UP001461341">
    <property type="component" value="Chromosome"/>
</dbReference>
<dbReference type="EMBL" id="CP121689">
    <property type="protein sequence ID" value="WZL76959.1"/>
    <property type="molecule type" value="Genomic_DNA"/>
</dbReference>
<gene>
    <name evidence="2" type="ORF">QBE54_04315</name>
</gene>
<protein>
    <submittedName>
        <fullName evidence="2">Uncharacterized protein</fullName>
    </submittedName>
</protein>
<proteinExistence type="predicted"/>
<name>A0ABZ2YD84_9BACT</name>
<evidence type="ECO:0000313" key="2">
    <source>
        <dbReference type="EMBL" id="WZL76959.1"/>
    </source>
</evidence>
<dbReference type="RefSeq" id="WP_369019124.1">
    <property type="nucleotide sequence ID" value="NZ_CP121689.1"/>
</dbReference>
<organism evidence="2 3">
    <name type="scientific">Thermatribacter velox</name>
    <dbReference type="NCBI Taxonomy" id="3039681"/>
    <lineage>
        <taxon>Bacteria</taxon>
        <taxon>Pseudomonadati</taxon>
        <taxon>Atribacterota</taxon>
        <taxon>Atribacteria</taxon>
        <taxon>Atribacterales</taxon>
        <taxon>Thermatribacteraceae</taxon>
        <taxon>Thermatribacter</taxon>
    </lineage>
</organism>
<feature type="chain" id="PRO_5047353722" evidence="1">
    <location>
        <begin position="21"/>
        <end position="79"/>
    </location>
</feature>
<keyword evidence="3" id="KW-1185">Reference proteome</keyword>
<keyword evidence="1" id="KW-0732">Signal</keyword>